<name>A0ABR4KJB1_9EURO</name>
<evidence type="ECO:0008006" key="4">
    <source>
        <dbReference type="Google" id="ProtNLM"/>
    </source>
</evidence>
<evidence type="ECO:0000313" key="3">
    <source>
        <dbReference type="Proteomes" id="UP001610446"/>
    </source>
</evidence>
<organism evidence="2 3">
    <name type="scientific">Aspergillus pseudoustus</name>
    <dbReference type="NCBI Taxonomy" id="1810923"/>
    <lineage>
        <taxon>Eukaryota</taxon>
        <taxon>Fungi</taxon>
        <taxon>Dikarya</taxon>
        <taxon>Ascomycota</taxon>
        <taxon>Pezizomycotina</taxon>
        <taxon>Eurotiomycetes</taxon>
        <taxon>Eurotiomycetidae</taxon>
        <taxon>Eurotiales</taxon>
        <taxon>Aspergillaceae</taxon>
        <taxon>Aspergillus</taxon>
        <taxon>Aspergillus subgen. Nidulantes</taxon>
    </lineage>
</organism>
<sequence>MPSKMIFLMGAPTHSSLQWDESSLLSESIHPFQNPEAHDEAHWLSLKTDAVKWRLLQGPTITKAPPTKGLLICPERAQFLTTHDLATSTNIRAIEPDVSELSRFYDHSFTVHETSEISLPGASAGDSGIDNGPWTESTGSSVVSNDEGEIIPPRPSIPGGLTNLREIPSAAYLNSIIPQTMTVNLIAAIIAIRPPRRIVTRQWRRELDIVEAVVGDETRTGFGVTFWLPLSDEAPAYGCGDGSAKELRTSLMRLRPRDVVLLRTVGLSCFRERVYGQSLRRGLTKIDLLYRRQVDATDTGGIYKLRDILDHEAKNDDLPLVKVRKVRDWIRRFVDSVPDSAGGGTKIGRTVTLPPDTQEDVL</sequence>
<comment type="caution">
    <text evidence="2">The sequence shown here is derived from an EMBL/GenBank/DDBJ whole genome shotgun (WGS) entry which is preliminary data.</text>
</comment>
<dbReference type="InterPro" id="IPR012340">
    <property type="entry name" value="NA-bd_OB-fold"/>
</dbReference>
<accession>A0ABR4KJB1</accession>
<gene>
    <name evidence="2" type="ORF">BJY01DRAFT_208151</name>
</gene>
<protein>
    <recommendedName>
        <fullName evidence="4">Lon N-terminal domain-containing protein</fullName>
    </recommendedName>
</protein>
<dbReference type="Proteomes" id="UP001610446">
    <property type="component" value="Unassembled WGS sequence"/>
</dbReference>
<proteinExistence type="predicted"/>
<evidence type="ECO:0000313" key="2">
    <source>
        <dbReference type="EMBL" id="KAL2852367.1"/>
    </source>
</evidence>
<dbReference type="EMBL" id="JBFXLU010000025">
    <property type="protein sequence ID" value="KAL2852367.1"/>
    <property type="molecule type" value="Genomic_DNA"/>
</dbReference>
<dbReference type="SUPFAM" id="SSF50249">
    <property type="entry name" value="Nucleic acid-binding proteins"/>
    <property type="match status" value="1"/>
</dbReference>
<keyword evidence="3" id="KW-1185">Reference proteome</keyword>
<evidence type="ECO:0000256" key="1">
    <source>
        <dbReference type="SAM" id="MobiDB-lite"/>
    </source>
</evidence>
<reference evidence="2 3" key="1">
    <citation type="submission" date="2024-07" db="EMBL/GenBank/DDBJ databases">
        <title>Section-level genome sequencing and comparative genomics of Aspergillus sections Usti and Cavernicolus.</title>
        <authorList>
            <consortium name="Lawrence Berkeley National Laboratory"/>
            <person name="Nybo J.L."/>
            <person name="Vesth T.C."/>
            <person name="Theobald S."/>
            <person name="Frisvad J.C."/>
            <person name="Larsen T.O."/>
            <person name="Kjaerboelling I."/>
            <person name="Rothschild-Mancinelli K."/>
            <person name="Lyhne E.K."/>
            <person name="Kogle M.E."/>
            <person name="Barry K."/>
            <person name="Clum A."/>
            <person name="Na H."/>
            <person name="Ledsgaard L."/>
            <person name="Lin J."/>
            <person name="Lipzen A."/>
            <person name="Kuo A."/>
            <person name="Riley R."/>
            <person name="Mondo S."/>
            <person name="Labutti K."/>
            <person name="Haridas S."/>
            <person name="Pangalinan J."/>
            <person name="Salamov A.A."/>
            <person name="Simmons B.A."/>
            <person name="Magnuson J.K."/>
            <person name="Chen J."/>
            <person name="Drula E."/>
            <person name="Henrissat B."/>
            <person name="Wiebenga A."/>
            <person name="Lubbers R.J."/>
            <person name="Gomes A.C."/>
            <person name="Makela M.R."/>
            <person name="Stajich J."/>
            <person name="Grigoriev I.V."/>
            <person name="Mortensen U.H."/>
            <person name="De Vries R.P."/>
            <person name="Baker S.E."/>
            <person name="Andersen M.R."/>
        </authorList>
    </citation>
    <scope>NUCLEOTIDE SEQUENCE [LARGE SCALE GENOMIC DNA]</scope>
    <source>
        <strain evidence="2 3">CBS 123904</strain>
    </source>
</reference>
<feature type="region of interest" description="Disordered" evidence="1">
    <location>
        <begin position="137"/>
        <end position="157"/>
    </location>
</feature>